<name>E5XS17_SEGRC</name>
<comment type="caution">
    <text evidence="7">The sequence shown here is derived from an EMBL/GenBank/DDBJ whole genome shotgun (WGS) entry which is preliminary data.</text>
</comment>
<protein>
    <recommendedName>
        <fullName evidence="9">Membrane protein MmpS</fullName>
    </recommendedName>
</protein>
<gene>
    <name evidence="7" type="ORF">HMPREF9336_02289</name>
</gene>
<evidence type="ECO:0000313" key="7">
    <source>
        <dbReference type="EMBL" id="EFV12802.1"/>
    </source>
</evidence>
<comment type="subcellular location">
    <subcellularLocation>
        <location evidence="1">Cell membrane</location>
    </subcellularLocation>
</comment>
<dbReference type="InterPro" id="IPR008693">
    <property type="entry name" value="MmpS"/>
</dbReference>
<dbReference type="RefSeq" id="WP_007470502.1">
    <property type="nucleotide sequence ID" value="NZ_KI391953.1"/>
</dbReference>
<dbReference type="HOGENOM" id="CLU_119497_0_0_11"/>
<dbReference type="GO" id="GO:0005886">
    <property type="term" value="C:plasma membrane"/>
    <property type="evidence" value="ECO:0007669"/>
    <property type="project" value="UniProtKB-SubCell"/>
</dbReference>
<dbReference type="Pfam" id="PF05423">
    <property type="entry name" value="Mycobact_memb"/>
    <property type="match status" value="1"/>
</dbReference>
<sequence>MKNAWVYAVAAATLAATGVFVAHLRLSPIPDLAIGHSPKPPQFGQLREKVVDYEVAGPVGSAVALSYLDEHNAVQHVSATLPWRVTLRTKQLTMPTGVTAQSSAGQVSCRILVNGQQRDEQSASGASAAVTCNVVAA</sequence>
<keyword evidence="8" id="KW-1185">Reference proteome</keyword>
<comment type="similarity">
    <text evidence="2">Belongs to the MmpS family.</text>
</comment>
<dbReference type="EMBL" id="ACZI02000002">
    <property type="protein sequence ID" value="EFV12802.1"/>
    <property type="molecule type" value="Genomic_DNA"/>
</dbReference>
<evidence type="ECO:0000256" key="6">
    <source>
        <dbReference type="ARBA" id="ARBA00023136"/>
    </source>
</evidence>
<dbReference type="OrthoDB" id="4554107at2"/>
<reference evidence="7 8" key="1">
    <citation type="journal article" date="2011" name="Stand. Genomic Sci.">
        <title>High quality draft genome sequence of Segniliparus rugosus CDC 945(T)= (ATCC BAA-974(T)).</title>
        <authorList>
            <person name="Earl A.M."/>
            <person name="Desjardins C.A."/>
            <person name="Fitzgerald M.G."/>
            <person name="Arachchi H.M."/>
            <person name="Zeng Q."/>
            <person name="Mehta T."/>
            <person name="Griggs A."/>
            <person name="Birren B.W."/>
            <person name="Toney N.C."/>
            <person name="Carr J."/>
            <person name="Posey J."/>
            <person name="Butler W.R."/>
        </authorList>
    </citation>
    <scope>NUCLEOTIDE SEQUENCE [LARGE SCALE GENOMIC DNA]</scope>
    <source>
        <strain evidence="8">ATCC BAA-974 / DSM 45345 / CCUG 50838 / CIP 108380 / JCM 13579 / CDC 945</strain>
    </source>
</reference>
<keyword evidence="4" id="KW-0812">Transmembrane</keyword>
<accession>E5XS17</accession>
<organism evidence="7 8">
    <name type="scientific">Segniliparus rugosus (strain ATCC BAA-974 / DSM 45345 / CCUG 50838 / CIP 108380 / JCM 13579 / CDC 945)</name>
    <dbReference type="NCBI Taxonomy" id="679197"/>
    <lineage>
        <taxon>Bacteria</taxon>
        <taxon>Bacillati</taxon>
        <taxon>Actinomycetota</taxon>
        <taxon>Actinomycetes</taxon>
        <taxon>Mycobacteriales</taxon>
        <taxon>Segniliparaceae</taxon>
        <taxon>Segniliparus</taxon>
    </lineage>
</organism>
<evidence type="ECO:0000256" key="4">
    <source>
        <dbReference type="ARBA" id="ARBA00022692"/>
    </source>
</evidence>
<proteinExistence type="inferred from homology"/>
<evidence type="ECO:0000256" key="3">
    <source>
        <dbReference type="ARBA" id="ARBA00022475"/>
    </source>
</evidence>
<dbReference type="Proteomes" id="UP000004816">
    <property type="component" value="Unassembled WGS sequence"/>
</dbReference>
<evidence type="ECO:0000256" key="1">
    <source>
        <dbReference type="ARBA" id="ARBA00004236"/>
    </source>
</evidence>
<keyword evidence="3" id="KW-1003">Cell membrane</keyword>
<dbReference type="Gene3D" id="2.60.40.2880">
    <property type="entry name" value="MmpS1-5, C-terminal soluble domain"/>
    <property type="match status" value="1"/>
</dbReference>
<evidence type="ECO:0008006" key="9">
    <source>
        <dbReference type="Google" id="ProtNLM"/>
    </source>
</evidence>
<evidence type="ECO:0000256" key="5">
    <source>
        <dbReference type="ARBA" id="ARBA00022989"/>
    </source>
</evidence>
<dbReference type="STRING" id="679197.HMPREF9336_02289"/>
<dbReference type="InterPro" id="IPR038468">
    <property type="entry name" value="MmpS_C"/>
</dbReference>
<dbReference type="eggNOG" id="ENOG5032AE0">
    <property type="taxonomic scope" value="Bacteria"/>
</dbReference>
<keyword evidence="6" id="KW-0472">Membrane</keyword>
<dbReference type="AlphaFoldDB" id="E5XS17"/>
<evidence type="ECO:0000256" key="2">
    <source>
        <dbReference type="ARBA" id="ARBA00007531"/>
    </source>
</evidence>
<evidence type="ECO:0000313" key="8">
    <source>
        <dbReference type="Proteomes" id="UP000004816"/>
    </source>
</evidence>
<keyword evidence="5" id="KW-1133">Transmembrane helix</keyword>